<reference evidence="3" key="1">
    <citation type="submission" date="2021-05" db="EMBL/GenBank/DDBJ databases">
        <authorList>
            <person name="Alioto T."/>
            <person name="Alioto T."/>
            <person name="Gomez Garrido J."/>
        </authorList>
    </citation>
    <scope>NUCLEOTIDE SEQUENCE</scope>
</reference>
<keyword evidence="2" id="KW-0732">Signal</keyword>
<feature type="region of interest" description="Disordered" evidence="1">
    <location>
        <begin position="30"/>
        <end position="51"/>
    </location>
</feature>
<accession>A0A8D8FNM6</accession>
<dbReference type="AlphaFoldDB" id="A0A8D8FNM6"/>
<evidence type="ECO:0000256" key="2">
    <source>
        <dbReference type="SAM" id="SignalP"/>
    </source>
</evidence>
<feature type="compositionally biased region" description="Basic and acidic residues" evidence="1">
    <location>
        <begin position="30"/>
        <end position="46"/>
    </location>
</feature>
<name>A0A8D8FNM6_CULPI</name>
<dbReference type="EMBL" id="HBUE01085375">
    <property type="protein sequence ID" value="CAG6479457.1"/>
    <property type="molecule type" value="Transcribed_RNA"/>
</dbReference>
<feature type="chain" id="PRO_5034797993" evidence="2">
    <location>
        <begin position="23"/>
        <end position="110"/>
    </location>
</feature>
<evidence type="ECO:0000256" key="1">
    <source>
        <dbReference type="SAM" id="MobiDB-lite"/>
    </source>
</evidence>
<feature type="signal peptide" evidence="2">
    <location>
        <begin position="1"/>
        <end position="22"/>
    </location>
</feature>
<proteinExistence type="predicted"/>
<evidence type="ECO:0000313" key="3">
    <source>
        <dbReference type="EMBL" id="CAG6479457.1"/>
    </source>
</evidence>
<organism evidence="3">
    <name type="scientific">Culex pipiens</name>
    <name type="common">House mosquito</name>
    <dbReference type="NCBI Taxonomy" id="7175"/>
    <lineage>
        <taxon>Eukaryota</taxon>
        <taxon>Metazoa</taxon>
        <taxon>Ecdysozoa</taxon>
        <taxon>Arthropoda</taxon>
        <taxon>Hexapoda</taxon>
        <taxon>Insecta</taxon>
        <taxon>Pterygota</taxon>
        <taxon>Neoptera</taxon>
        <taxon>Endopterygota</taxon>
        <taxon>Diptera</taxon>
        <taxon>Nematocera</taxon>
        <taxon>Culicoidea</taxon>
        <taxon>Culicidae</taxon>
        <taxon>Culicinae</taxon>
        <taxon>Culicini</taxon>
        <taxon>Culex</taxon>
        <taxon>Culex</taxon>
    </lineage>
</organism>
<sequence>MLLFLSTNWLVWHFLGLPLSSGHFSGTHFKEEHRGADPDHEHDTHRHDQHRNLTPARAQATLGQPLRAADAVDHGKVRRTGHRHRIRIFGCFRQPCRRPAQGHRILLLGL</sequence>
<protein>
    <submittedName>
        <fullName evidence="3">(northern house mosquito) hypothetical protein</fullName>
    </submittedName>
</protein>